<accession>A0A2N9XGW7</accession>
<keyword evidence="11 18" id="KW-0812">Transmembrane</keyword>
<comment type="caution">
    <text evidence="20">The sequence shown here is derived from an EMBL/GenBank/DDBJ whole genome shotgun (WGS) entry which is preliminary data.</text>
</comment>
<dbReference type="PANTHER" id="PTHR46382:SF1">
    <property type="entry name" value="PHOSPHATIDATE CYTIDYLYLTRANSFERASE"/>
    <property type="match status" value="1"/>
</dbReference>
<feature type="transmembrane region" description="Helical" evidence="19">
    <location>
        <begin position="79"/>
        <end position="99"/>
    </location>
</feature>
<evidence type="ECO:0000256" key="12">
    <source>
        <dbReference type="ARBA" id="ARBA00022695"/>
    </source>
</evidence>
<keyword evidence="16" id="KW-0594">Phospholipid biosynthesis</keyword>
<evidence type="ECO:0000256" key="1">
    <source>
        <dbReference type="ARBA" id="ARBA00001698"/>
    </source>
</evidence>
<feature type="transmembrane region" description="Helical" evidence="19">
    <location>
        <begin position="106"/>
        <end position="125"/>
    </location>
</feature>
<evidence type="ECO:0000256" key="3">
    <source>
        <dbReference type="ARBA" id="ARBA00005119"/>
    </source>
</evidence>
<feature type="transmembrane region" description="Helical" evidence="19">
    <location>
        <begin position="56"/>
        <end position="73"/>
    </location>
</feature>
<dbReference type="PROSITE" id="PS01315">
    <property type="entry name" value="CDS"/>
    <property type="match status" value="1"/>
</dbReference>
<evidence type="ECO:0000256" key="5">
    <source>
        <dbReference type="ARBA" id="ARBA00010185"/>
    </source>
</evidence>
<comment type="similarity">
    <text evidence="5 18">Belongs to the CDS family.</text>
</comment>
<dbReference type="GO" id="GO:0005886">
    <property type="term" value="C:plasma membrane"/>
    <property type="evidence" value="ECO:0007669"/>
    <property type="project" value="UniProtKB-SubCell"/>
</dbReference>
<feature type="transmembrane region" description="Helical" evidence="19">
    <location>
        <begin position="202"/>
        <end position="222"/>
    </location>
</feature>
<dbReference type="InterPro" id="IPR000374">
    <property type="entry name" value="PC_trans"/>
</dbReference>
<evidence type="ECO:0000256" key="4">
    <source>
        <dbReference type="ARBA" id="ARBA00005189"/>
    </source>
</evidence>
<name>A0A2N9XGW7_9NEIS</name>
<gene>
    <name evidence="20" type="ORF">BHC46_06835</name>
</gene>
<feature type="transmembrane region" description="Helical" evidence="19">
    <location>
        <begin position="131"/>
        <end position="154"/>
    </location>
</feature>
<evidence type="ECO:0000256" key="14">
    <source>
        <dbReference type="ARBA" id="ARBA00023098"/>
    </source>
</evidence>
<evidence type="ECO:0000256" key="11">
    <source>
        <dbReference type="ARBA" id="ARBA00022692"/>
    </source>
</evidence>
<evidence type="ECO:0000256" key="10">
    <source>
        <dbReference type="ARBA" id="ARBA00022679"/>
    </source>
</evidence>
<dbReference type="EMBL" id="MEIP01000015">
    <property type="protein sequence ID" value="PIT47572.1"/>
    <property type="molecule type" value="Genomic_DNA"/>
</dbReference>
<keyword evidence="14" id="KW-0443">Lipid metabolism</keyword>
<reference evidence="20 21" key="1">
    <citation type="journal article" date="2017" name="MBio">
        <title>Type VI secretion-mediated competition in the bee gut microbiome.</title>
        <authorList>
            <person name="Steele M.I."/>
            <person name="Kwong W.K."/>
            <person name="Powell J.E."/>
            <person name="Whiteley M."/>
            <person name="Moran N.A."/>
        </authorList>
    </citation>
    <scope>NUCLEOTIDE SEQUENCE [LARGE SCALE GENOMIC DNA]</scope>
    <source>
        <strain evidence="20 21">Ruf1-X</strain>
    </source>
</reference>
<dbReference type="Pfam" id="PF01148">
    <property type="entry name" value="CTP_transf_1"/>
    <property type="match status" value="1"/>
</dbReference>
<evidence type="ECO:0000256" key="2">
    <source>
        <dbReference type="ARBA" id="ARBA00004651"/>
    </source>
</evidence>
<sequence>MLKQRILTALILLPLMIGMLFAANNNLWAAFSGLIALLALWEYARIVHFSSIQNALYLLLSAAGGCYLYFSYHQTALPLWIQITVLLFWLIIVPVWLKFKWTIRPNLFGILIGWLLMVPFWQALISLRADITAATTLLSIMALVWIADIAAYFVGRAVGKRKLAPTISPNKSWEGAIGAVICVAIYTIVLQQQGWLPITLPWWQTLCLAVVLTVVSICGDLLESWLKRAGGIKDSSQLLPGHGGVFDRVDSLIAVLSVYAALLACFSKVIS</sequence>
<evidence type="ECO:0000256" key="15">
    <source>
        <dbReference type="ARBA" id="ARBA00023136"/>
    </source>
</evidence>
<evidence type="ECO:0000256" key="6">
    <source>
        <dbReference type="ARBA" id="ARBA00012487"/>
    </source>
</evidence>
<dbReference type="RefSeq" id="WP_100139217.1">
    <property type="nucleotide sequence ID" value="NZ_MEIP01000015.1"/>
</dbReference>
<dbReference type="AlphaFoldDB" id="A0A2N9XGW7"/>
<proteinExistence type="inferred from homology"/>
<protein>
    <recommendedName>
        <fullName evidence="7 18">Phosphatidate cytidylyltransferase</fullName>
        <ecNumber evidence="6 18">2.7.7.41</ecNumber>
    </recommendedName>
</protein>
<comment type="pathway">
    <text evidence="3 18">Phospholipid metabolism; CDP-diacylglycerol biosynthesis; CDP-diacylglycerol from sn-glycerol 3-phosphate: step 3/3.</text>
</comment>
<keyword evidence="12 18" id="KW-0548">Nucleotidyltransferase</keyword>
<evidence type="ECO:0000256" key="9">
    <source>
        <dbReference type="ARBA" id="ARBA00022516"/>
    </source>
</evidence>
<dbReference type="GO" id="GO:0004605">
    <property type="term" value="F:phosphatidate cytidylyltransferase activity"/>
    <property type="evidence" value="ECO:0007669"/>
    <property type="project" value="UniProtKB-EC"/>
</dbReference>
<evidence type="ECO:0000256" key="8">
    <source>
        <dbReference type="ARBA" id="ARBA00022475"/>
    </source>
</evidence>
<feature type="transmembrane region" description="Helical" evidence="19">
    <location>
        <begin position="5"/>
        <end position="21"/>
    </location>
</feature>
<keyword evidence="17" id="KW-1208">Phospholipid metabolism</keyword>
<keyword evidence="13 19" id="KW-1133">Transmembrane helix</keyword>
<dbReference type="GO" id="GO:0016024">
    <property type="term" value="P:CDP-diacylglycerol biosynthetic process"/>
    <property type="evidence" value="ECO:0007669"/>
    <property type="project" value="UniProtKB-UniPathway"/>
</dbReference>
<evidence type="ECO:0000313" key="21">
    <source>
        <dbReference type="Proteomes" id="UP000229970"/>
    </source>
</evidence>
<evidence type="ECO:0000256" key="17">
    <source>
        <dbReference type="ARBA" id="ARBA00023264"/>
    </source>
</evidence>
<keyword evidence="15 19" id="KW-0472">Membrane</keyword>
<dbReference type="PANTHER" id="PTHR46382">
    <property type="entry name" value="PHOSPHATIDATE CYTIDYLYLTRANSFERASE"/>
    <property type="match status" value="1"/>
</dbReference>
<keyword evidence="9" id="KW-0444">Lipid biosynthesis</keyword>
<evidence type="ECO:0000256" key="13">
    <source>
        <dbReference type="ARBA" id="ARBA00022989"/>
    </source>
</evidence>
<evidence type="ECO:0000256" key="19">
    <source>
        <dbReference type="SAM" id="Phobius"/>
    </source>
</evidence>
<organism evidence="20 21">
    <name type="scientific">Snodgrassella alvi</name>
    <dbReference type="NCBI Taxonomy" id="1196083"/>
    <lineage>
        <taxon>Bacteria</taxon>
        <taxon>Pseudomonadati</taxon>
        <taxon>Pseudomonadota</taxon>
        <taxon>Betaproteobacteria</taxon>
        <taxon>Neisseriales</taxon>
        <taxon>Neisseriaceae</taxon>
        <taxon>Snodgrassella</taxon>
    </lineage>
</organism>
<comment type="subcellular location">
    <subcellularLocation>
        <location evidence="2">Cell membrane</location>
        <topology evidence="2">Multi-pass membrane protein</topology>
    </subcellularLocation>
</comment>
<keyword evidence="8" id="KW-1003">Cell membrane</keyword>
<dbReference type="UniPathway" id="UPA00557">
    <property type="reaction ID" value="UER00614"/>
</dbReference>
<evidence type="ECO:0000256" key="18">
    <source>
        <dbReference type="RuleBase" id="RU003938"/>
    </source>
</evidence>
<keyword evidence="10 18" id="KW-0808">Transferase</keyword>
<evidence type="ECO:0000256" key="16">
    <source>
        <dbReference type="ARBA" id="ARBA00023209"/>
    </source>
</evidence>
<dbReference type="Proteomes" id="UP000229970">
    <property type="component" value="Unassembled WGS sequence"/>
</dbReference>
<feature type="transmembrane region" description="Helical" evidence="19">
    <location>
        <begin position="175"/>
        <end position="196"/>
    </location>
</feature>
<feature type="transmembrane region" description="Helical" evidence="19">
    <location>
        <begin position="27"/>
        <end position="44"/>
    </location>
</feature>
<comment type="catalytic activity">
    <reaction evidence="1 18">
        <text>a 1,2-diacyl-sn-glycero-3-phosphate + CTP + H(+) = a CDP-1,2-diacyl-sn-glycerol + diphosphate</text>
        <dbReference type="Rhea" id="RHEA:16229"/>
        <dbReference type="ChEBI" id="CHEBI:15378"/>
        <dbReference type="ChEBI" id="CHEBI:33019"/>
        <dbReference type="ChEBI" id="CHEBI:37563"/>
        <dbReference type="ChEBI" id="CHEBI:58332"/>
        <dbReference type="ChEBI" id="CHEBI:58608"/>
        <dbReference type="EC" id="2.7.7.41"/>
    </reaction>
</comment>
<comment type="pathway">
    <text evidence="4">Lipid metabolism.</text>
</comment>
<evidence type="ECO:0000256" key="7">
    <source>
        <dbReference type="ARBA" id="ARBA00019373"/>
    </source>
</evidence>
<dbReference type="EC" id="2.7.7.41" evidence="6 18"/>
<evidence type="ECO:0000313" key="20">
    <source>
        <dbReference type="EMBL" id="PIT47572.1"/>
    </source>
</evidence>